<dbReference type="OrthoDB" id="149130at2"/>
<sequence length="254" mass="28926">MATASTTRNFRTESELQVGPAIADIFDRCTDSTEHKIENFPKYARRQHLKRFLAHYEIFQKVLHVKGSIIECGVFRGFGFMSWAKLSTILEPENLTRRIYGFDSFSGFPSIAPKDQNAHGEQVIAMPQTGDLEANSKDELEDLIEQYDKDRFLGHIDKAHLIAGDACESIPKFVQEHPHLVVSLLFLDFDLYEPTKVAIEQFLPRMPKGSIIAFDELDNPIWPGETQAILDTIGMNNIEIQRLPWDPFIGFAVL</sequence>
<dbReference type="KEGG" id="rul:UC8_50180"/>
<proteinExistence type="predicted"/>
<keyword evidence="1" id="KW-0808">Transferase</keyword>
<dbReference type="SUPFAM" id="SSF53335">
    <property type="entry name" value="S-adenosyl-L-methionine-dependent methyltransferases"/>
    <property type="match status" value="1"/>
</dbReference>
<name>A0A5B9QZV4_9BACT</name>
<dbReference type="AlphaFoldDB" id="A0A5B9QZV4"/>
<keyword evidence="1" id="KW-0489">Methyltransferase</keyword>
<dbReference type="Proteomes" id="UP000325286">
    <property type="component" value="Chromosome"/>
</dbReference>
<dbReference type="InterPro" id="IPR029063">
    <property type="entry name" value="SAM-dependent_MTases_sf"/>
</dbReference>
<organism evidence="1 2">
    <name type="scientific">Roseimaritima ulvae</name>
    <dbReference type="NCBI Taxonomy" id="980254"/>
    <lineage>
        <taxon>Bacteria</taxon>
        <taxon>Pseudomonadati</taxon>
        <taxon>Planctomycetota</taxon>
        <taxon>Planctomycetia</taxon>
        <taxon>Pirellulales</taxon>
        <taxon>Pirellulaceae</taxon>
        <taxon>Roseimaritima</taxon>
    </lineage>
</organism>
<evidence type="ECO:0000313" key="1">
    <source>
        <dbReference type="EMBL" id="QEG42975.1"/>
    </source>
</evidence>
<evidence type="ECO:0000313" key="2">
    <source>
        <dbReference type="Proteomes" id="UP000325286"/>
    </source>
</evidence>
<dbReference type="GO" id="GO:0032259">
    <property type="term" value="P:methylation"/>
    <property type="evidence" value="ECO:0007669"/>
    <property type="project" value="UniProtKB-KW"/>
</dbReference>
<dbReference type="EMBL" id="CP042914">
    <property type="protein sequence ID" value="QEG42975.1"/>
    <property type="molecule type" value="Genomic_DNA"/>
</dbReference>
<dbReference type="InterPro" id="IPR008884">
    <property type="entry name" value="TylF_MeTrfase"/>
</dbReference>
<dbReference type="RefSeq" id="WP_068141905.1">
    <property type="nucleotide sequence ID" value="NZ_CP042914.1"/>
</dbReference>
<dbReference type="PANTHER" id="PTHR40036">
    <property type="entry name" value="MACROCIN O-METHYLTRANSFERASE"/>
    <property type="match status" value="1"/>
</dbReference>
<dbReference type="GO" id="GO:0008168">
    <property type="term" value="F:methyltransferase activity"/>
    <property type="evidence" value="ECO:0007669"/>
    <property type="project" value="UniProtKB-KW"/>
</dbReference>
<gene>
    <name evidence="1" type="ORF">UC8_50180</name>
</gene>
<dbReference type="Gene3D" id="3.40.50.150">
    <property type="entry name" value="Vaccinia Virus protein VP39"/>
    <property type="match status" value="1"/>
</dbReference>
<dbReference type="Pfam" id="PF05711">
    <property type="entry name" value="TylF"/>
    <property type="match status" value="1"/>
</dbReference>
<reference evidence="1 2" key="1">
    <citation type="submission" date="2019-08" db="EMBL/GenBank/DDBJ databases">
        <title>Deep-cultivation of Planctomycetes and their phenomic and genomic characterization uncovers novel biology.</title>
        <authorList>
            <person name="Wiegand S."/>
            <person name="Jogler M."/>
            <person name="Boedeker C."/>
            <person name="Pinto D."/>
            <person name="Vollmers J."/>
            <person name="Rivas-Marin E."/>
            <person name="Kohn T."/>
            <person name="Peeters S.H."/>
            <person name="Heuer A."/>
            <person name="Rast P."/>
            <person name="Oberbeckmann S."/>
            <person name="Bunk B."/>
            <person name="Jeske O."/>
            <person name="Meyerdierks A."/>
            <person name="Storesund J.E."/>
            <person name="Kallscheuer N."/>
            <person name="Luecker S."/>
            <person name="Lage O.M."/>
            <person name="Pohl T."/>
            <person name="Merkel B.J."/>
            <person name="Hornburger P."/>
            <person name="Mueller R.-W."/>
            <person name="Bruemmer F."/>
            <person name="Labrenz M."/>
            <person name="Spormann A.M."/>
            <person name="Op den Camp H."/>
            <person name="Overmann J."/>
            <person name="Amann R."/>
            <person name="Jetten M.S.M."/>
            <person name="Mascher T."/>
            <person name="Medema M.H."/>
            <person name="Devos D.P."/>
            <person name="Kaster A.-K."/>
            <person name="Ovreas L."/>
            <person name="Rohde M."/>
            <person name="Galperin M.Y."/>
            <person name="Jogler C."/>
        </authorList>
    </citation>
    <scope>NUCLEOTIDE SEQUENCE [LARGE SCALE GENOMIC DNA]</scope>
    <source>
        <strain evidence="1 2">UC8</strain>
    </source>
</reference>
<accession>A0A5B9QZV4</accession>
<dbReference type="PANTHER" id="PTHR40036:SF1">
    <property type="entry name" value="MACROCIN O-METHYLTRANSFERASE"/>
    <property type="match status" value="1"/>
</dbReference>
<keyword evidence="2" id="KW-1185">Reference proteome</keyword>
<protein>
    <submittedName>
        <fullName evidence="1">Macrocin-O-methyltransferase (TylF)</fullName>
    </submittedName>
</protein>